<protein>
    <submittedName>
        <fullName evidence="1">2'-5' RNA ligase</fullName>
    </submittedName>
</protein>
<sequence length="172" mass="19293">MTTSPAPIIVTAVFGKDDFAHLDALRKRYYPADRNRVQAHLTLFHHLPPSVGDELKFRLNAETRGAKAPRARLSRVMSLGQGVALGVESPDLMEIRDQLADAFAGLLMPQDRQPWRPHITIQNKVASSEAKALLEALSVDFEPRPLRIAGLSSWYYRGGQWELLAKYSFVMP</sequence>
<accession>A0A3D9FF26</accession>
<dbReference type="EMBL" id="QRDP01000004">
    <property type="protein sequence ID" value="RED15681.1"/>
    <property type="molecule type" value="Genomic_DNA"/>
</dbReference>
<gene>
    <name evidence="1" type="ORF">DFR46_0681</name>
</gene>
<organism evidence="1 2">
    <name type="scientific">Parasphingopyxis lamellibrachiae</name>
    <dbReference type="NCBI Taxonomy" id="680125"/>
    <lineage>
        <taxon>Bacteria</taxon>
        <taxon>Pseudomonadati</taxon>
        <taxon>Pseudomonadota</taxon>
        <taxon>Alphaproteobacteria</taxon>
        <taxon>Sphingomonadales</taxon>
        <taxon>Sphingomonadaceae</taxon>
        <taxon>Parasphingopyxis</taxon>
    </lineage>
</organism>
<dbReference type="Pfam" id="PF13563">
    <property type="entry name" value="2_5_RNA_ligase2"/>
    <property type="match status" value="1"/>
</dbReference>
<evidence type="ECO:0000313" key="2">
    <source>
        <dbReference type="Proteomes" id="UP000256310"/>
    </source>
</evidence>
<dbReference type="SUPFAM" id="SSF55144">
    <property type="entry name" value="LigT-like"/>
    <property type="match status" value="1"/>
</dbReference>
<reference evidence="1 2" key="1">
    <citation type="submission" date="2018-07" db="EMBL/GenBank/DDBJ databases">
        <title>Genomic Encyclopedia of Type Strains, Phase IV (KMG-IV): sequencing the most valuable type-strain genomes for metagenomic binning, comparative biology and taxonomic classification.</title>
        <authorList>
            <person name="Goeker M."/>
        </authorList>
    </citation>
    <scope>NUCLEOTIDE SEQUENCE [LARGE SCALE GENOMIC DNA]</scope>
    <source>
        <strain evidence="1 2">DSM 26725</strain>
    </source>
</reference>
<name>A0A3D9FF26_9SPHN</name>
<dbReference type="RefSeq" id="WP_116235168.1">
    <property type="nucleotide sequence ID" value="NZ_QRDP01000004.1"/>
</dbReference>
<keyword evidence="2" id="KW-1185">Reference proteome</keyword>
<comment type="caution">
    <text evidence="1">The sequence shown here is derived from an EMBL/GenBank/DDBJ whole genome shotgun (WGS) entry which is preliminary data.</text>
</comment>
<keyword evidence="1" id="KW-0436">Ligase</keyword>
<dbReference type="GO" id="GO:0016874">
    <property type="term" value="F:ligase activity"/>
    <property type="evidence" value="ECO:0007669"/>
    <property type="project" value="UniProtKB-KW"/>
</dbReference>
<dbReference type="AlphaFoldDB" id="A0A3D9FF26"/>
<evidence type="ECO:0000313" key="1">
    <source>
        <dbReference type="EMBL" id="RED15681.1"/>
    </source>
</evidence>
<dbReference type="Proteomes" id="UP000256310">
    <property type="component" value="Unassembled WGS sequence"/>
</dbReference>
<dbReference type="InterPro" id="IPR009097">
    <property type="entry name" value="Cyclic_Pdiesterase"/>
</dbReference>
<dbReference type="OrthoDB" id="793003at2"/>
<proteinExistence type="predicted"/>
<dbReference type="Gene3D" id="3.90.1140.10">
    <property type="entry name" value="Cyclic phosphodiesterase"/>
    <property type="match status" value="1"/>
</dbReference>